<dbReference type="EMBL" id="QZWG01000002">
    <property type="protein sequence ID" value="RZC25334.1"/>
    <property type="molecule type" value="Genomic_DNA"/>
</dbReference>
<protein>
    <submittedName>
        <fullName evidence="2">Uncharacterized protein</fullName>
    </submittedName>
</protein>
<keyword evidence="3" id="KW-1185">Reference proteome</keyword>
<feature type="compositionally biased region" description="Low complexity" evidence="1">
    <location>
        <begin position="1"/>
        <end position="17"/>
    </location>
</feature>
<name>A0A445LQ62_GLYSO</name>
<feature type="compositionally biased region" description="Basic residues" evidence="1">
    <location>
        <begin position="32"/>
        <end position="41"/>
    </location>
</feature>
<accession>A0A445LQ62</accession>
<evidence type="ECO:0000313" key="2">
    <source>
        <dbReference type="EMBL" id="RZC25334.1"/>
    </source>
</evidence>
<comment type="caution">
    <text evidence="2">The sequence shown here is derived from an EMBL/GenBank/DDBJ whole genome shotgun (WGS) entry which is preliminary data.</text>
</comment>
<reference evidence="2 3" key="1">
    <citation type="submission" date="2018-09" db="EMBL/GenBank/DDBJ databases">
        <title>A high-quality reference genome of wild soybean provides a powerful tool to mine soybean genomes.</title>
        <authorList>
            <person name="Xie M."/>
            <person name="Chung C.Y.L."/>
            <person name="Li M.-W."/>
            <person name="Wong F.-L."/>
            <person name="Chan T.-F."/>
            <person name="Lam H.-M."/>
        </authorList>
    </citation>
    <scope>NUCLEOTIDE SEQUENCE [LARGE SCALE GENOMIC DNA]</scope>
    <source>
        <strain evidence="3">cv. W05</strain>
        <tissue evidence="2">Hypocotyl of etiolated seedlings</tissue>
    </source>
</reference>
<sequence>MPLNSTPPTLTPAPTTSDPEPRAIDSHSLSNHCHHHHHNCTKPHTTTQTTPCRSHGTCAFASPRYSPRPHSRSALDLPKNHHHATNNGAFHDGGGSDNNNPASKSLRPRGF</sequence>
<organism evidence="2 3">
    <name type="scientific">Glycine soja</name>
    <name type="common">Wild soybean</name>
    <dbReference type="NCBI Taxonomy" id="3848"/>
    <lineage>
        <taxon>Eukaryota</taxon>
        <taxon>Viridiplantae</taxon>
        <taxon>Streptophyta</taxon>
        <taxon>Embryophyta</taxon>
        <taxon>Tracheophyta</taxon>
        <taxon>Spermatophyta</taxon>
        <taxon>Magnoliopsida</taxon>
        <taxon>eudicotyledons</taxon>
        <taxon>Gunneridae</taxon>
        <taxon>Pentapetalae</taxon>
        <taxon>rosids</taxon>
        <taxon>fabids</taxon>
        <taxon>Fabales</taxon>
        <taxon>Fabaceae</taxon>
        <taxon>Papilionoideae</taxon>
        <taxon>50 kb inversion clade</taxon>
        <taxon>NPAAA clade</taxon>
        <taxon>indigoferoid/millettioid clade</taxon>
        <taxon>Phaseoleae</taxon>
        <taxon>Glycine</taxon>
        <taxon>Glycine subgen. Soja</taxon>
    </lineage>
</organism>
<evidence type="ECO:0000313" key="3">
    <source>
        <dbReference type="Proteomes" id="UP000289340"/>
    </source>
</evidence>
<dbReference type="Proteomes" id="UP000289340">
    <property type="component" value="Chromosome 2"/>
</dbReference>
<gene>
    <name evidence="2" type="ORF">D0Y65_004151</name>
</gene>
<evidence type="ECO:0000256" key="1">
    <source>
        <dbReference type="SAM" id="MobiDB-lite"/>
    </source>
</evidence>
<feature type="region of interest" description="Disordered" evidence="1">
    <location>
        <begin position="1"/>
        <end position="111"/>
    </location>
</feature>
<dbReference type="AlphaFoldDB" id="A0A445LQ62"/>
<proteinExistence type="predicted"/>